<evidence type="ECO:0000313" key="1">
    <source>
        <dbReference type="EMBL" id="KAF5599025.1"/>
    </source>
</evidence>
<name>A0A8H5PLD9_9HYPO</name>
<dbReference type="Proteomes" id="UP000544095">
    <property type="component" value="Unassembled WGS sequence"/>
</dbReference>
<proteinExistence type="predicted"/>
<organism evidence="1 2">
    <name type="scientific">Fusarium pseudoanthophilum</name>
    <dbReference type="NCBI Taxonomy" id="48495"/>
    <lineage>
        <taxon>Eukaryota</taxon>
        <taxon>Fungi</taxon>
        <taxon>Dikarya</taxon>
        <taxon>Ascomycota</taxon>
        <taxon>Pezizomycotina</taxon>
        <taxon>Sordariomycetes</taxon>
        <taxon>Hypocreomycetidae</taxon>
        <taxon>Hypocreales</taxon>
        <taxon>Nectriaceae</taxon>
        <taxon>Fusarium</taxon>
        <taxon>Fusarium fujikuroi species complex</taxon>
    </lineage>
</organism>
<dbReference type="EMBL" id="JAAOAR010000164">
    <property type="protein sequence ID" value="KAF5599025.1"/>
    <property type="molecule type" value="Genomic_DNA"/>
</dbReference>
<accession>A0A8H5PLD9</accession>
<dbReference type="SUPFAM" id="SSF55961">
    <property type="entry name" value="Bet v1-like"/>
    <property type="match status" value="1"/>
</dbReference>
<dbReference type="AlphaFoldDB" id="A0A8H5PLD9"/>
<dbReference type="Gene3D" id="3.30.530.20">
    <property type="match status" value="1"/>
</dbReference>
<sequence length="133" mass="14933">MSRTLIYTLTQELDHNIEEVWSIISKFDQVAAWYAVTDSGVQFNEKLEILDHESHIISYSFEEPVPLQVTGLSGTQHLEAIQPGKTRLTWTAEADSLDEEVRAAFAQLTQDLVKASLAGLMELLEKRQKGASN</sequence>
<gene>
    <name evidence="1" type="ORF">FPANT_3628</name>
</gene>
<reference evidence="1 2" key="1">
    <citation type="submission" date="2020-05" db="EMBL/GenBank/DDBJ databases">
        <title>Identification and distribution of gene clusters putatively required for synthesis of sphingolipid metabolism inhibitors in phylogenetically diverse species of the filamentous fungus Fusarium.</title>
        <authorList>
            <person name="Kim H.-S."/>
            <person name="Busman M."/>
            <person name="Brown D.W."/>
            <person name="Divon H."/>
            <person name="Uhlig S."/>
            <person name="Proctor R.H."/>
        </authorList>
    </citation>
    <scope>NUCLEOTIDE SEQUENCE [LARGE SCALE GENOMIC DNA]</scope>
    <source>
        <strain evidence="1 2">NRRL 25211</strain>
    </source>
</reference>
<dbReference type="InterPro" id="IPR023393">
    <property type="entry name" value="START-like_dom_sf"/>
</dbReference>
<protein>
    <recommendedName>
        <fullName evidence="3">SRPBCC family protein</fullName>
    </recommendedName>
</protein>
<keyword evidence="2" id="KW-1185">Reference proteome</keyword>
<dbReference type="CDD" id="cd07821">
    <property type="entry name" value="PYR_PYL_RCAR_like"/>
    <property type="match status" value="1"/>
</dbReference>
<comment type="caution">
    <text evidence="1">The sequence shown here is derived from an EMBL/GenBank/DDBJ whole genome shotgun (WGS) entry which is preliminary data.</text>
</comment>
<evidence type="ECO:0008006" key="3">
    <source>
        <dbReference type="Google" id="ProtNLM"/>
    </source>
</evidence>
<evidence type="ECO:0000313" key="2">
    <source>
        <dbReference type="Proteomes" id="UP000544095"/>
    </source>
</evidence>